<dbReference type="Pfam" id="PF20237">
    <property type="entry name" value="DUF6594"/>
    <property type="match status" value="1"/>
</dbReference>
<organism evidence="3 4">
    <name type="scientific">Cladophialophora psammophila CBS 110553</name>
    <dbReference type="NCBI Taxonomy" id="1182543"/>
    <lineage>
        <taxon>Eukaryota</taxon>
        <taxon>Fungi</taxon>
        <taxon>Dikarya</taxon>
        <taxon>Ascomycota</taxon>
        <taxon>Pezizomycotina</taxon>
        <taxon>Eurotiomycetes</taxon>
        <taxon>Chaetothyriomycetidae</taxon>
        <taxon>Chaetothyriales</taxon>
        <taxon>Herpotrichiellaceae</taxon>
        <taxon>Cladophialophora</taxon>
    </lineage>
</organism>
<comment type="caution">
    <text evidence="3">The sequence shown here is derived from an EMBL/GenBank/DDBJ whole genome shotgun (WGS) entry which is preliminary data.</text>
</comment>
<evidence type="ECO:0000259" key="2">
    <source>
        <dbReference type="Pfam" id="PF20237"/>
    </source>
</evidence>
<evidence type="ECO:0000313" key="4">
    <source>
        <dbReference type="Proteomes" id="UP000019471"/>
    </source>
</evidence>
<feature type="domain" description="DUF6594" evidence="2">
    <location>
        <begin position="10"/>
        <end position="277"/>
    </location>
</feature>
<dbReference type="InterPro" id="IPR046529">
    <property type="entry name" value="DUF6594"/>
</dbReference>
<dbReference type="eggNOG" id="ENOG502SQ2Y">
    <property type="taxonomic scope" value="Eukaryota"/>
</dbReference>
<dbReference type="RefSeq" id="XP_007747071.1">
    <property type="nucleotide sequence ID" value="XM_007748881.1"/>
</dbReference>
<protein>
    <recommendedName>
        <fullName evidence="2">DUF6594 domain-containing protein</fullName>
    </recommendedName>
</protein>
<feature type="transmembrane region" description="Helical" evidence="1">
    <location>
        <begin position="265"/>
        <end position="284"/>
    </location>
</feature>
<feature type="transmembrane region" description="Helical" evidence="1">
    <location>
        <begin position="213"/>
        <end position="233"/>
    </location>
</feature>
<dbReference type="EMBL" id="AMGX01000013">
    <property type="protein sequence ID" value="EXJ68505.1"/>
    <property type="molecule type" value="Genomic_DNA"/>
</dbReference>
<evidence type="ECO:0000256" key="1">
    <source>
        <dbReference type="SAM" id="Phobius"/>
    </source>
</evidence>
<dbReference type="HOGENOM" id="CLU_051118_2_2_1"/>
<dbReference type="STRING" id="1182543.W9WU02"/>
<name>W9WU02_9EURO</name>
<dbReference type="Proteomes" id="UP000019471">
    <property type="component" value="Unassembled WGS sequence"/>
</dbReference>
<feature type="transmembrane region" description="Helical" evidence="1">
    <location>
        <begin position="239"/>
        <end position="258"/>
    </location>
</feature>
<reference evidence="3 4" key="1">
    <citation type="submission" date="2013-03" db="EMBL/GenBank/DDBJ databases">
        <title>The Genome Sequence of Cladophialophora psammophila CBS 110553.</title>
        <authorList>
            <consortium name="The Broad Institute Genomics Platform"/>
            <person name="Cuomo C."/>
            <person name="de Hoog S."/>
            <person name="Gorbushina A."/>
            <person name="Walker B."/>
            <person name="Young S.K."/>
            <person name="Zeng Q."/>
            <person name="Gargeya S."/>
            <person name="Fitzgerald M."/>
            <person name="Haas B."/>
            <person name="Abouelleil A."/>
            <person name="Allen A.W."/>
            <person name="Alvarado L."/>
            <person name="Arachchi H.M."/>
            <person name="Berlin A.M."/>
            <person name="Chapman S.B."/>
            <person name="Gainer-Dewar J."/>
            <person name="Goldberg J."/>
            <person name="Griggs A."/>
            <person name="Gujja S."/>
            <person name="Hansen M."/>
            <person name="Howarth C."/>
            <person name="Imamovic A."/>
            <person name="Ireland A."/>
            <person name="Larimer J."/>
            <person name="McCowan C."/>
            <person name="Murphy C."/>
            <person name="Pearson M."/>
            <person name="Poon T.W."/>
            <person name="Priest M."/>
            <person name="Roberts A."/>
            <person name="Saif S."/>
            <person name="Shea T."/>
            <person name="Sisk P."/>
            <person name="Sykes S."/>
            <person name="Wortman J."/>
            <person name="Nusbaum C."/>
            <person name="Birren B."/>
        </authorList>
    </citation>
    <scope>NUCLEOTIDE SEQUENCE [LARGE SCALE GENOMIC DNA]</scope>
    <source>
        <strain evidence="3 4">CBS 110553</strain>
    </source>
</reference>
<dbReference type="PANTHER" id="PTHR34502">
    <property type="entry name" value="DUF6594 DOMAIN-CONTAINING PROTEIN-RELATED"/>
    <property type="match status" value="1"/>
</dbReference>
<accession>W9WU02</accession>
<dbReference type="AlphaFoldDB" id="W9WU02"/>
<evidence type="ECO:0000313" key="3">
    <source>
        <dbReference type="EMBL" id="EXJ68505.1"/>
    </source>
</evidence>
<keyword evidence="1" id="KW-0812">Transmembrane</keyword>
<proteinExistence type="predicted"/>
<gene>
    <name evidence="3" type="ORF">A1O5_08298</name>
</gene>
<keyword evidence="1" id="KW-0472">Membrane</keyword>
<keyword evidence="4" id="KW-1185">Reference proteome</keyword>
<dbReference type="PANTHER" id="PTHR34502:SF5">
    <property type="entry name" value="DUF6594 DOMAIN-CONTAINING PROTEIN"/>
    <property type="match status" value="1"/>
</dbReference>
<dbReference type="OrthoDB" id="3533814at2759"/>
<keyword evidence="1" id="KW-1133">Transmembrane helix</keyword>
<dbReference type="GeneID" id="19192998"/>
<sequence length="291" mass="33130">MAVLDGREGYAKVACLMSRHHEFGIFRSFDELNYQNLLYLQAELTHLEQELKEISHRDKFSGHPIRHIHARHWQLLKDSQQDGHDEQFRKIMQIRTSLEEYNEALLRQQRLSCLKKPTKYKINFLRDWRDSPKMGGQPIISDDRHAWSEAHEDDLITTADPNQMDATSTWISEKLLPNYHWWIGKHYKAPIDAEPLTGIANYSNKGIINAVDILATTVSCLFSILSIVALYFIQSIALRIGMTAIFTAVFCLCLAAMTEARRIEIFAATSAFAAVQVVFIGTTGNCSGSGN</sequence>